<feature type="domain" description="UCP01524 winged helix-turn-helix" evidence="2">
    <location>
        <begin position="346"/>
        <end position="429"/>
    </location>
</feature>
<dbReference type="RefSeq" id="WP_185143180.1">
    <property type="nucleotide sequence ID" value="NZ_JACJVP010000023.1"/>
</dbReference>
<dbReference type="PIRSF" id="PIRSF015244">
    <property type="entry name" value="UCP015244"/>
    <property type="match status" value="1"/>
</dbReference>
<name>A0A7X0RT48_9BACL</name>
<dbReference type="AlphaFoldDB" id="A0A7X0RT48"/>
<dbReference type="InterPro" id="IPR032610">
    <property type="entry name" value="DUF2172"/>
</dbReference>
<dbReference type="Gene3D" id="3.50.30.90">
    <property type="match status" value="1"/>
</dbReference>
<dbReference type="InterPro" id="IPR012353">
    <property type="entry name" value="UCP015244"/>
</dbReference>
<comment type="caution">
    <text evidence="4">The sequence shown here is derived from an EMBL/GenBank/DDBJ whole genome shotgun (WGS) entry which is preliminary data.</text>
</comment>
<evidence type="ECO:0000313" key="4">
    <source>
        <dbReference type="EMBL" id="MBB6671704.1"/>
    </source>
</evidence>
<protein>
    <submittedName>
        <fullName evidence="4">DUF4910 domain-containing protein</fullName>
    </submittedName>
</protein>
<dbReference type="InterPro" id="IPR036388">
    <property type="entry name" value="WH-like_DNA-bd_sf"/>
</dbReference>
<evidence type="ECO:0000259" key="2">
    <source>
        <dbReference type="Pfam" id="PF16221"/>
    </source>
</evidence>
<dbReference type="SUPFAM" id="SSF53187">
    <property type="entry name" value="Zn-dependent exopeptidases"/>
    <property type="match status" value="1"/>
</dbReference>
<organism evidence="4 5">
    <name type="scientific">Cohnella nanjingensis</name>
    <dbReference type="NCBI Taxonomy" id="1387779"/>
    <lineage>
        <taxon>Bacteria</taxon>
        <taxon>Bacillati</taxon>
        <taxon>Bacillota</taxon>
        <taxon>Bacilli</taxon>
        <taxon>Bacillales</taxon>
        <taxon>Paenibacillaceae</taxon>
        <taxon>Cohnella</taxon>
    </lineage>
</organism>
<dbReference type="InterPro" id="IPR032622">
    <property type="entry name" value="UCP01524_HTH"/>
</dbReference>
<keyword evidence="5" id="KW-1185">Reference proteome</keyword>
<dbReference type="EMBL" id="JACJVP010000023">
    <property type="protein sequence ID" value="MBB6671704.1"/>
    <property type="molecule type" value="Genomic_DNA"/>
</dbReference>
<dbReference type="Gene3D" id="3.40.630.10">
    <property type="entry name" value="Zn peptidases"/>
    <property type="match status" value="1"/>
</dbReference>
<dbReference type="Gene3D" id="1.10.10.10">
    <property type="entry name" value="Winged helix-like DNA-binding domain superfamily/Winged helix DNA-binding domain"/>
    <property type="match status" value="1"/>
</dbReference>
<dbReference type="InterPro" id="IPR032589">
    <property type="entry name" value="DUF4910"/>
</dbReference>
<evidence type="ECO:0000259" key="3">
    <source>
        <dbReference type="Pfam" id="PF16254"/>
    </source>
</evidence>
<proteinExistence type="predicted"/>
<reference evidence="4 5" key="1">
    <citation type="submission" date="2020-08" db="EMBL/GenBank/DDBJ databases">
        <title>Cohnella phylogeny.</title>
        <authorList>
            <person name="Dunlap C."/>
        </authorList>
    </citation>
    <scope>NUCLEOTIDE SEQUENCE [LARGE SCALE GENOMIC DNA]</scope>
    <source>
        <strain evidence="4 5">DSM 28246</strain>
    </source>
</reference>
<dbReference type="Pfam" id="PF16254">
    <property type="entry name" value="DUF4910"/>
    <property type="match status" value="1"/>
</dbReference>
<dbReference type="Proteomes" id="UP000547209">
    <property type="component" value="Unassembled WGS sequence"/>
</dbReference>
<dbReference type="Pfam" id="PF16221">
    <property type="entry name" value="HTH_47"/>
    <property type="match status" value="1"/>
</dbReference>
<feature type="domain" description="DUF4910" evidence="3">
    <location>
        <begin position="5"/>
        <end position="344"/>
    </location>
</feature>
<evidence type="ECO:0000313" key="5">
    <source>
        <dbReference type="Proteomes" id="UP000547209"/>
    </source>
</evidence>
<dbReference type="Pfam" id="PF09940">
    <property type="entry name" value="DUF2172"/>
    <property type="match status" value="1"/>
</dbReference>
<evidence type="ECO:0000259" key="1">
    <source>
        <dbReference type="Pfam" id="PF09940"/>
    </source>
</evidence>
<sequence length="452" mass="51397">MQMMELFDRLYPINRSITGDGVRETLRILNEYAPIAQTEYPTGTVCFDWTVPKEWNVRAAYVKDGSGRVLIDFSRNNLHLMGYSAPFRGFVSREQLMAHLHTREDLPDAIPYVISYYREDWGFCVEHRRLPEFTDDWYEVVIDADLADGRMTIGEGFIQGRTDEEILLSTYVCHPSMAINELSGPLVQTFVYRYLLERQGDLKYSYRFLYVPETIGSLLYLSRHGDDLKRRVAAGYVVTCAGHDGGFTYKRSKRGDTLADKAALHALERSGKPFKTVEWNPFGSDERQYCSEAFRLPVGSLMRTMYGEYPEYHTSLDDRSLLSERSLQDSVAMYADVIETLEANEIYACTHLHGEPKLDKRGLYPYTGGTRSKAEQRKVSAITWLLAFSDGERDLIGVADKMNAIGGMNVTCRELREAAEMLKAHSLLRRIAGSGSEAEAEAAYVLEMQARG</sequence>
<gene>
    <name evidence="4" type="ORF">H7C19_13520</name>
</gene>
<accession>A0A7X0RT48</accession>
<feature type="domain" description="DUF2172" evidence="1">
    <location>
        <begin position="54"/>
        <end position="144"/>
    </location>
</feature>